<name>A0A5C2RP48_9APHY</name>
<keyword evidence="1" id="KW-0472">Membrane</keyword>
<organism evidence="3 4">
    <name type="scientific">Lentinus tigrinus ALCF2SS1-6</name>
    <dbReference type="NCBI Taxonomy" id="1328759"/>
    <lineage>
        <taxon>Eukaryota</taxon>
        <taxon>Fungi</taxon>
        <taxon>Dikarya</taxon>
        <taxon>Basidiomycota</taxon>
        <taxon>Agaricomycotina</taxon>
        <taxon>Agaricomycetes</taxon>
        <taxon>Polyporales</taxon>
        <taxon>Polyporaceae</taxon>
        <taxon>Lentinus</taxon>
    </lineage>
</organism>
<dbReference type="InterPro" id="IPR041457">
    <property type="entry name" value="CxC2_KDZ-assoc"/>
</dbReference>
<dbReference type="OrthoDB" id="2751972at2759"/>
<reference evidence="3" key="1">
    <citation type="journal article" date="2018" name="Genome Biol. Evol.">
        <title>Genomics and development of Lentinus tigrinus, a white-rot wood-decaying mushroom with dimorphic fruiting bodies.</title>
        <authorList>
            <person name="Wu B."/>
            <person name="Xu Z."/>
            <person name="Knudson A."/>
            <person name="Carlson A."/>
            <person name="Chen N."/>
            <person name="Kovaka S."/>
            <person name="LaButti K."/>
            <person name="Lipzen A."/>
            <person name="Pennachio C."/>
            <person name="Riley R."/>
            <person name="Schakwitz W."/>
            <person name="Umezawa K."/>
            <person name="Ohm R.A."/>
            <person name="Grigoriev I.V."/>
            <person name="Nagy L.G."/>
            <person name="Gibbons J."/>
            <person name="Hibbett D."/>
        </authorList>
    </citation>
    <scope>NUCLEOTIDE SEQUENCE [LARGE SCALE GENOMIC DNA]</scope>
    <source>
        <strain evidence="3">ALCF2SS1-6</strain>
    </source>
</reference>
<sequence length="727" mass="82550">MTGDADSRLLQVWDGEKFARTSLENLGMKIQLGHSSGLYENGKPTPDWRQFMRLGWFPATMDKPATVFTFRMLHTFQELNFQGKTNLHDFWKTIEHITDNSGGVDVPNRYQQFCHVFRIWRHLVMLKRFGRGHDPAGAGATQAGELVLDCAACPHPEKNLPDDWEKAPPHRRTAENTCSAEHNTILKANLRKEGYIASGIGAVLCARHALVRKNGAGDLDLGEGYANMDYLIFSTLIGILLLALLLSYDIACQWSKRFFTRMRENFPPTMQIDWTRHHYRVHGGEPHSRWSLNFLRWVGRTYGEGIESQWSHINLLALSMREMGLGMRITLLRALDEACEMSIKQRKVYQDYTANIPAETIDEWDTMLKAWHADPDQPDPFQEPTIDISLAAVKLQLNEEEAVEAAAGRLPSHDDVTPGVLLQVGLELEEKQRALRLRARTQRSLSELAQHQQKRNALWRRIELWQAGQDYHMPMVAELRSSTSSDSVNTPIKAEDVPLWLPSALPATFPLTESLLALRDKERRLRIAQMADSLAGIRHVRRVLAAISEFTRMNVSGLGQRSVTPARVAMESLDPDGSWTHTYRPLLDEDLRGPRREQDEVVPSEGRYVPSWIWLTPASSGTPRDGNEAASDEEFATQRTGCHARLRRGLSIYAHKEAAIWEALAGRTASFWVHKLEELGPLPGWIVPYQHLARKVRSRAERGGVLQGDLLDPELSAAEYYRAIYWA</sequence>
<dbReference type="AlphaFoldDB" id="A0A5C2RP48"/>
<dbReference type="InterPro" id="IPR040521">
    <property type="entry name" value="KDZ"/>
</dbReference>
<dbReference type="Proteomes" id="UP000313359">
    <property type="component" value="Unassembled WGS sequence"/>
</dbReference>
<evidence type="ECO:0000256" key="1">
    <source>
        <dbReference type="SAM" id="Phobius"/>
    </source>
</evidence>
<protein>
    <recommendedName>
        <fullName evidence="2">CxC2-like cysteine cluster KDZ transposase-associated domain-containing protein</fullName>
    </recommendedName>
</protein>
<keyword evidence="1" id="KW-0812">Transmembrane</keyword>
<evidence type="ECO:0000313" key="4">
    <source>
        <dbReference type="Proteomes" id="UP000313359"/>
    </source>
</evidence>
<proteinExistence type="predicted"/>
<feature type="domain" description="CxC2-like cysteine cluster KDZ transposase-associated" evidence="2">
    <location>
        <begin position="45"/>
        <end position="102"/>
    </location>
</feature>
<dbReference type="STRING" id="1328759.A0A5C2RP48"/>
<gene>
    <name evidence="3" type="ORF">L227DRAFT_589609</name>
</gene>
<feature type="transmembrane region" description="Helical" evidence="1">
    <location>
        <begin position="230"/>
        <end position="251"/>
    </location>
</feature>
<keyword evidence="1" id="KW-1133">Transmembrane helix</keyword>
<dbReference type="Pfam" id="PF18758">
    <property type="entry name" value="KDZ"/>
    <property type="match status" value="1"/>
</dbReference>
<evidence type="ECO:0000259" key="2">
    <source>
        <dbReference type="Pfam" id="PF18803"/>
    </source>
</evidence>
<evidence type="ECO:0000313" key="3">
    <source>
        <dbReference type="EMBL" id="RPD52689.1"/>
    </source>
</evidence>
<keyword evidence="4" id="KW-1185">Reference proteome</keyword>
<dbReference type="EMBL" id="ML122345">
    <property type="protein sequence ID" value="RPD52689.1"/>
    <property type="molecule type" value="Genomic_DNA"/>
</dbReference>
<accession>A0A5C2RP48</accession>
<dbReference type="Pfam" id="PF18803">
    <property type="entry name" value="CxC2"/>
    <property type="match status" value="1"/>
</dbReference>